<dbReference type="Proteomes" id="UP000286482">
    <property type="component" value="Unassembled WGS sequence"/>
</dbReference>
<gene>
    <name evidence="1" type="ORF">DBZ36_09885</name>
</gene>
<accession>A0A420EDF4</accession>
<evidence type="ECO:0000313" key="1">
    <source>
        <dbReference type="EMBL" id="RKF18701.1"/>
    </source>
</evidence>
<dbReference type="AlphaFoldDB" id="A0A420EDF4"/>
<comment type="caution">
    <text evidence="1">The sequence shown here is derived from an EMBL/GenBank/DDBJ whole genome shotgun (WGS) entry which is preliminary data.</text>
</comment>
<evidence type="ECO:0000313" key="2">
    <source>
        <dbReference type="Proteomes" id="UP000286482"/>
    </source>
</evidence>
<protein>
    <submittedName>
        <fullName evidence="1">Uncharacterized protein</fullName>
    </submittedName>
</protein>
<proteinExistence type="predicted"/>
<dbReference type="EMBL" id="RAQO01000005">
    <property type="protein sequence ID" value="RKF18701.1"/>
    <property type="molecule type" value="Genomic_DNA"/>
</dbReference>
<name>A0A420EDF4_9ALTE</name>
<reference evidence="1 2" key="1">
    <citation type="submission" date="2018-09" db="EMBL/GenBank/DDBJ databases">
        <authorList>
            <person name="Wang Z."/>
        </authorList>
    </citation>
    <scope>NUCLEOTIDE SEQUENCE [LARGE SCALE GENOMIC DNA]</scope>
    <source>
        <strain evidence="1 2">ALS 81</strain>
    </source>
</reference>
<sequence length="82" mass="9647">MVFTNVKSSFELLFILSLELSIRWYLYSRKQQVASRSAVRKRLQTALYWQNKAALELSNVRRSPLARNRQKWTADATFHLSG</sequence>
<keyword evidence="2" id="KW-1185">Reference proteome</keyword>
<organism evidence="1 2">
    <name type="scientific">Alginatibacterium sediminis</name>
    <dbReference type="NCBI Taxonomy" id="2164068"/>
    <lineage>
        <taxon>Bacteria</taxon>
        <taxon>Pseudomonadati</taxon>
        <taxon>Pseudomonadota</taxon>
        <taxon>Gammaproteobacteria</taxon>
        <taxon>Alteromonadales</taxon>
        <taxon>Alteromonadaceae</taxon>
        <taxon>Alginatibacterium</taxon>
    </lineage>
</organism>